<comment type="caution">
    <text evidence="7">The sequence shown here is derived from an EMBL/GenBank/DDBJ whole genome shotgun (WGS) entry which is preliminary data.</text>
</comment>
<dbReference type="GO" id="GO:0000103">
    <property type="term" value="P:sulfate assimilation"/>
    <property type="evidence" value="ECO:0007669"/>
    <property type="project" value="TreeGrafter"/>
</dbReference>
<dbReference type="SUPFAM" id="SSF56014">
    <property type="entry name" value="Nitrite and sulphite reductase 4Fe-4S domain-like"/>
    <property type="match status" value="1"/>
</dbReference>
<dbReference type="InterPro" id="IPR045854">
    <property type="entry name" value="NO2/SO3_Rdtase_4Fe4S_sf"/>
</dbReference>
<evidence type="ECO:0000256" key="4">
    <source>
        <dbReference type="ARBA" id="ARBA00023004"/>
    </source>
</evidence>
<accession>A0A3B9KXM6</accession>
<dbReference type="InterPro" id="IPR006067">
    <property type="entry name" value="NO2/SO3_Rdtase_4Fe4S_dom"/>
</dbReference>
<evidence type="ECO:0000256" key="5">
    <source>
        <dbReference type="ARBA" id="ARBA00023014"/>
    </source>
</evidence>
<dbReference type="GO" id="GO:0051539">
    <property type="term" value="F:4 iron, 4 sulfur cluster binding"/>
    <property type="evidence" value="ECO:0007669"/>
    <property type="project" value="UniProtKB-KW"/>
</dbReference>
<proteinExistence type="predicted"/>
<reference evidence="7 8" key="1">
    <citation type="journal article" date="2018" name="Nat. Biotechnol.">
        <title>A standardized bacterial taxonomy based on genome phylogeny substantially revises the tree of life.</title>
        <authorList>
            <person name="Parks D.H."/>
            <person name="Chuvochina M."/>
            <person name="Waite D.W."/>
            <person name="Rinke C."/>
            <person name="Skarshewski A."/>
            <person name="Chaumeil P.A."/>
            <person name="Hugenholtz P."/>
        </authorList>
    </citation>
    <scope>NUCLEOTIDE SEQUENCE [LARGE SCALE GENOMIC DNA]</scope>
    <source>
        <strain evidence="7">UBA8557</strain>
    </source>
</reference>
<dbReference type="AlphaFoldDB" id="A0A3B9KXM6"/>
<dbReference type="GO" id="GO:0016002">
    <property type="term" value="F:sulfite reductase activity"/>
    <property type="evidence" value="ECO:0007669"/>
    <property type="project" value="TreeGrafter"/>
</dbReference>
<keyword evidence="3" id="KW-0560">Oxidoreductase</keyword>
<gene>
    <name evidence="7" type="ORF">DCG65_02810</name>
</gene>
<feature type="non-terminal residue" evidence="7">
    <location>
        <position position="1"/>
    </location>
</feature>
<sequence length="103" mass="11197">RLHINISGCINACGHHHIGHIGILGVDKKGEEFYQITFGGRADEKAAIGSIAGPGLKADDVPNALKRVVDTYRDLRSDKSELFIETLARLGHDPFKEALYAAD</sequence>
<keyword evidence="4" id="KW-0408">Iron</keyword>
<feature type="domain" description="Nitrite/sulphite reductase 4Fe-4S" evidence="6">
    <location>
        <begin position="3"/>
        <end position="99"/>
    </location>
</feature>
<protein>
    <submittedName>
        <fullName evidence="7">Sulfite reductase</fullName>
    </submittedName>
</protein>
<dbReference type="Gene3D" id="3.30.413.10">
    <property type="entry name" value="Sulfite Reductase Hemoprotein, domain 1"/>
    <property type="match status" value="1"/>
</dbReference>
<dbReference type="InterPro" id="IPR045169">
    <property type="entry name" value="NO2/SO3_Rdtase_4Fe4S_prot"/>
</dbReference>
<keyword evidence="1" id="KW-0004">4Fe-4S</keyword>
<evidence type="ECO:0000256" key="3">
    <source>
        <dbReference type="ARBA" id="ARBA00023002"/>
    </source>
</evidence>
<organism evidence="7 8">
    <name type="scientific">Hyphomonas atlantica</name>
    <dbReference type="NCBI Taxonomy" id="1280948"/>
    <lineage>
        <taxon>Bacteria</taxon>
        <taxon>Pseudomonadati</taxon>
        <taxon>Pseudomonadota</taxon>
        <taxon>Alphaproteobacteria</taxon>
        <taxon>Hyphomonadales</taxon>
        <taxon>Hyphomonadaceae</taxon>
        <taxon>Hyphomonas</taxon>
    </lineage>
</organism>
<evidence type="ECO:0000256" key="1">
    <source>
        <dbReference type="ARBA" id="ARBA00022485"/>
    </source>
</evidence>
<keyword evidence="5" id="KW-0411">Iron-sulfur</keyword>
<dbReference type="PANTHER" id="PTHR11493:SF47">
    <property type="entry name" value="SULFITE REDUCTASE [NADPH] SUBUNIT BETA"/>
    <property type="match status" value="1"/>
</dbReference>
<dbReference type="GO" id="GO:0050311">
    <property type="term" value="F:sulfite reductase (ferredoxin) activity"/>
    <property type="evidence" value="ECO:0007669"/>
    <property type="project" value="TreeGrafter"/>
</dbReference>
<keyword evidence="2" id="KW-0479">Metal-binding</keyword>
<dbReference type="Proteomes" id="UP000259173">
    <property type="component" value="Unassembled WGS sequence"/>
</dbReference>
<dbReference type="EMBL" id="DMBR01000082">
    <property type="protein sequence ID" value="HAE93462.1"/>
    <property type="molecule type" value="Genomic_DNA"/>
</dbReference>
<dbReference type="PANTHER" id="PTHR11493">
    <property type="entry name" value="SULFITE REDUCTASE [NADPH] SUBUNIT BETA-RELATED"/>
    <property type="match status" value="1"/>
</dbReference>
<dbReference type="GO" id="GO:0009337">
    <property type="term" value="C:sulfite reductase complex (NADPH)"/>
    <property type="evidence" value="ECO:0007669"/>
    <property type="project" value="TreeGrafter"/>
</dbReference>
<evidence type="ECO:0000313" key="7">
    <source>
        <dbReference type="EMBL" id="HAE93462.1"/>
    </source>
</evidence>
<dbReference type="GO" id="GO:0020037">
    <property type="term" value="F:heme binding"/>
    <property type="evidence" value="ECO:0007669"/>
    <property type="project" value="InterPro"/>
</dbReference>
<evidence type="ECO:0000256" key="2">
    <source>
        <dbReference type="ARBA" id="ARBA00022723"/>
    </source>
</evidence>
<name>A0A3B9KXM6_9PROT</name>
<evidence type="ECO:0000313" key="8">
    <source>
        <dbReference type="Proteomes" id="UP000259173"/>
    </source>
</evidence>
<dbReference type="Pfam" id="PF01077">
    <property type="entry name" value="NIR_SIR"/>
    <property type="match status" value="1"/>
</dbReference>
<evidence type="ECO:0000259" key="6">
    <source>
        <dbReference type="Pfam" id="PF01077"/>
    </source>
</evidence>
<dbReference type="GO" id="GO:0046872">
    <property type="term" value="F:metal ion binding"/>
    <property type="evidence" value="ECO:0007669"/>
    <property type="project" value="UniProtKB-KW"/>
</dbReference>